<name>A0ABD3K9H5_EUCGL</name>
<dbReference type="GO" id="GO:0008270">
    <property type="term" value="F:zinc ion binding"/>
    <property type="evidence" value="ECO:0007669"/>
    <property type="project" value="UniProtKB-KW"/>
</dbReference>
<evidence type="ECO:0000256" key="7">
    <source>
        <dbReference type="ARBA" id="ARBA00022833"/>
    </source>
</evidence>
<comment type="pathway">
    <text evidence="2">Protein modification; protein ubiquitination.</text>
</comment>
<keyword evidence="10" id="KW-0732">Signal</keyword>
<evidence type="ECO:0000256" key="3">
    <source>
        <dbReference type="ARBA" id="ARBA00012483"/>
    </source>
</evidence>
<evidence type="ECO:0000256" key="6">
    <source>
        <dbReference type="ARBA" id="ARBA00022786"/>
    </source>
</evidence>
<dbReference type="InterPro" id="IPR001841">
    <property type="entry name" value="Znf_RING"/>
</dbReference>
<dbReference type="EMBL" id="JBJKBG010000006">
    <property type="protein sequence ID" value="KAL3734317.1"/>
    <property type="molecule type" value="Genomic_DNA"/>
</dbReference>
<dbReference type="Gene3D" id="3.30.40.10">
    <property type="entry name" value="Zinc/RING finger domain, C3HC4 (zinc finger)"/>
    <property type="match status" value="1"/>
</dbReference>
<keyword evidence="7" id="KW-0862">Zinc</keyword>
<accession>A0ABD3K9H5</accession>
<dbReference type="EC" id="2.3.2.27" evidence="3"/>
<keyword evidence="13" id="KW-1185">Reference proteome</keyword>
<dbReference type="InterPro" id="IPR053238">
    <property type="entry name" value="RING-H2_zinc_finger"/>
</dbReference>
<keyword evidence="6" id="KW-0833">Ubl conjugation pathway</keyword>
<evidence type="ECO:0000256" key="4">
    <source>
        <dbReference type="ARBA" id="ARBA00022723"/>
    </source>
</evidence>
<comment type="catalytic activity">
    <reaction evidence="1">
        <text>S-ubiquitinyl-[E2 ubiquitin-conjugating enzyme]-L-cysteine + [acceptor protein]-L-lysine = [E2 ubiquitin-conjugating enzyme]-L-cysteine + N(6)-ubiquitinyl-[acceptor protein]-L-lysine.</text>
        <dbReference type="EC" id="2.3.2.27"/>
    </reaction>
</comment>
<evidence type="ECO:0000259" key="11">
    <source>
        <dbReference type="PROSITE" id="PS50089"/>
    </source>
</evidence>
<dbReference type="AlphaFoldDB" id="A0ABD3K9H5"/>
<evidence type="ECO:0000256" key="1">
    <source>
        <dbReference type="ARBA" id="ARBA00000900"/>
    </source>
</evidence>
<dbReference type="Pfam" id="PF13639">
    <property type="entry name" value="zf-RING_2"/>
    <property type="match status" value="1"/>
</dbReference>
<evidence type="ECO:0000313" key="12">
    <source>
        <dbReference type="EMBL" id="KAL3734317.1"/>
    </source>
</evidence>
<keyword evidence="4" id="KW-0479">Metal-binding</keyword>
<evidence type="ECO:0000256" key="8">
    <source>
        <dbReference type="ARBA" id="ARBA00024209"/>
    </source>
</evidence>
<sequence>MLLSVFLALCLPFAGGSPVLLELAARTECAVYLEEVAGEEPAQVVLGCRHEFHQECADGWLTRRSVCPVCMAKLEPQSWAEEAEDHQSSC</sequence>
<dbReference type="InterPro" id="IPR013083">
    <property type="entry name" value="Znf_RING/FYVE/PHD"/>
</dbReference>
<feature type="signal peptide" evidence="10">
    <location>
        <begin position="1"/>
        <end position="16"/>
    </location>
</feature>
<evidence type="ECO:0000256" key="10">
    <source>
        <dbReference type="SAM" id="SignalP"/>
    </source>
</evidence>
<dbReference type="Proteomes" id="UP001634007">
    <property type="component" value="Unassembled WGS sequence"/>
</dbReference>
<keyword evidence="5 9" id="KW-0863">Zinc-finger</keyword>
<dbReference type="GO" id="GO:0061630">
    <property type="term" value="F:ubiquitin protein ligase activity"/>
    <property type="evidence" value="ECO:0007669"/>
    <property type="project" value="UniProtKB-EC"/>
</dbReference>
<reference evidence="12 13" key="1">
    <citation type="submission" date="2024-11" db="EMBL/GenBank/DDBJ databases">
        <title>Chromosome-level genome assembly of Eucalyptus globulus Labill. provides insights into its genome evolution.</title>
        <authorList>
            <person name="Li X."/>
        </authorList>
    </citation>
    <scope>NUCLEOTIDE SEQUENCE [LARGE SCALE GENOMIC DNA]</scope>
    <source>
        <strain evidence="12">CL2024</strain>
        <tissue evidence="12">Fresh tender leaves</tissue>
    </source>
</reference>
<dbReference type="PANTHER" id="PTHR14155:SF627">
    <property type="entry name" value="OS06G0192800 PROTEIN"/>
    <property type="match status" value="1"/>
</dbReference>
<gene>
    <name evidence="12" type="ORF">ACJRO7_023634</name>
</gene>
<dbReference type="SUPFAM" id="SSF57850">
    <property type="entry name" value="RING/U-box"/>
    <property type="match status" value="1"/>
</dbReference>
<comment type="similarity">
    <text evidence="8">Belongs to the RING-type zinc finger family. ATL subfamily.</text>
</comment>
<evidence type="ECO:0000256" key="2">
    <source>
        <dbReference type="ARBA" id="ARBA00004906"/>
    </source>
</evidence>
<evidence type="ECO:0000256" key="9">
    <source>
        <dbReference type="PROSITE-ProRule" id="PRU00175"/>
    </source>
</evidence>
<evidence type="ECO:0000313" key="13">
    <source>
        <dbReference type="Proteomes" id="UP001634007"/>
    </source>
</evidence>
<comment type="caution">
    <text evidence="12">The sequence shown here is derived from an EMBL/GenBank/DDBJ whole genome shotgun (WGS) entry which is preliminary data.</text>
</comment>
<proteinExistence type="inferred from homology"/>
<dbReference type="PROSITE" id="PS50089">
    <property type="entry name" value="ZF_RING_2"/>
    <property type="match status" value="1"/>
</dbReference>
<feature type="domain" description="RING-type" evidence="11">
    <location>
        <begin position="29"/>
        <end position="70"/>
    </location>
</feature>
<evidence type="ECO:0000256" key="5">
    <source>
        <dbReference type="ARBA" id="ARBA00022771"/>
    </source>
</evidence>
<protein>
    <recommendedName>
        <fullName evidence="3">RING-type E3 ubiquitin transferase</fullName>
        <ecNumber evidence="3">2.3.2.27</ecNumber>
    </recommendedName>
</protein>
<feature type="chain" id="PRO_5044862840" description="RING-type E3 ubiquitin transferase" evidence="10">
    <location>
        <begin position="17"/>
        <end position="90"/>
    </location>
</feature>
<organism evidence="12 13">
    <name type="scientific">Eucalyptus globulus</name>
    <name type="common">Tasmanian blue gum</name>
    <dbReference type="NCBI Taxonomy" id="34317"/>
    <lineage>
        <taxon>Eukaryota</taxon>
        <taxon>Viridiplantae</taxon>
        <taxon>Streptophyta</taxon>
        <taxon>Embryophyta</taxon>
        <taxon>Tracheophyta</taxon>
        <taxon>Spermatophyta</taxon>
        <taxon>Magnoliopsida</taxon>
        <taxon>eudicotyledons</taxon>
        <taxon>Gunneridae</taxon>
        <taxon>Pentapetalae</taxon>
        <taxon>rosids</taxon>
        <taxon>malvids</taxon>
        <taxon>Myrtales</taxon>
        <taxon>Myrtaceae</taxon>
        <taxon>Myrtoideae</taxon>
        <taxon>Eucalypteae</taxon>
        <taxon>Eucalyptus</taxon>
    </lineage>
</organism>
<dbReference type="PANTHER" id="PTHR14155">
    <property type="entry name" value="RING FINGER DOMAIN-CONTAINING"/>
    <property type="match status" value="1"/>
</dbReference>